<dbReference type="AlphaFoldDB" id="A0A4Y7KIX6"/>
<dbReference type="Proteomes" id="UP000316621">
    <property type="component" value="Chromosome 7"/>
</dbReference>
<sequence>MMESDVHDLHQQQDISVMVSPPRHEWFEYCSLHSIFLDLFFLYPRFPTLLFCILFNVTFLSIVVLW</sequence>
<protein>
    <submittedName>
        <fullName evidence="2">Uncharacterized protein</fullName>
    </submittedName>
</protein>
<evidence type="ECO:0000256" key="1">
    <source>
        <dbReference type="SAM" id="Phobius"/>
    </source>
</evidence>
<keyword evidence="1" id="KW-1133">Transmembrane helix</keyword>
<evidence type="ECO:0000313" key="2">
    <source>
        <dbReference type="EMBL" id="RZC72131.1"/>
    </source>
</evidence>
<keyword evidence="1" id="KW-0472">Membrane</keyword>
<dbReference type="Gramene" id="RZC72131">
    <property type="protein sequence ID" value="RZC72131"/>
    <property type="gene ID" value="C5167_035333"/>
</dbReference>
<accession>A0A4Y7KIX6</accession>
<organism evidence="2 3">
    <name type="scientific">Papaver somniferum</name>
    <name type="common">Opium poppy</name>
    <dbReference type="NCBI Taxonomy" id="3469"/>
    <lineage>
        <taxon>Eukaryota</taxon>
        <taxon>Viridiplantae</taxon>
        <taxon>Streptophyta</taxon>
        <taxon>Embryophyta</taxon>
        <taxon>Tracheophyta</taxon>
        <taxon>Spermatophyta</taxon>
        <taxon>Magnoliopsida</taxon>
        <taxon>Ranunculales</taxon>
        <taxon>Papaveraceae</taxon>
        <taxon>Papaveroideae</taxon>
        <taxon>Papaver</taxon>
    </lineage>
</organism>
<gene>
    <name evidence="2" type="ORF">C5167_035333</name>
</gene>
<dbReference type="EMBL" id="CM010721">
    <property type="protein sequence ID" value="RZC72131.1"/>
    <property type="molecule type" value="Genomic_DNA"/>
</dbReference>
<name>A0A4Y7KIX6_PAPSO</name>
<evidence type="ECO:0000313" key="3">
    <source>
        <dbReference type="Proteomes" id="UP000316621"/>
    </source>
</evidence>
<keyword evidence="1" id="KW-0812">Transmembrane</keyword>
<feature type="transmembrane region" description="Helical" evidence="1">
    <location>
        <begin position="46"/>
        <end position="65"/>
    </location>
</feature>
<proteinExistence type="predicted"/>
<keyword evidence="3" id="KW-1185">Reference proteome</keyword>
<reference evidence="2 3" key="1">
    <citation type="journal article" date="2018" name="Science">
        <title>The opium poppy genome and morphinan production.</title>
        <authorList>
            <person name="Guo L."/>
            <person name="Winzer T."/>
            <person name="Yang X."/>
            <person name="Li Y."/>
            <person name="Ning Z."/>
            <person name="He Z."/>
            <person name="Teodor R."/>
            <person name="Lu Y."/>
            <person name="Bowser T.A."/>
            <person name="Graham I.A."/>
            <person name="Ye K."/>
        </authorList>
    </citation>
    <scope>NUCLEOTIDE SEQUENCE [LARGE SCALE GENOMIC DNA]</scope>
    <source>
        <strain evidence="3">cv. HN1</strain>
        <tissue evidence="2">Leaves</tissue>
    </source>
</reference>